<sequence>MSQHSGDHLADENQRPPIPRPLLATLMGSWVGTLCMGTVVGYSSPAKYSLEHTFKDGLHGFDLSANDWYDPLMTIGAILGAIVSGSVAQALGRKSMLTVISLGFMCGWTVTYLSRGNTFHIYSGRFLTGFSMGLVSLVAPCYVTEVTLPHNRGTMGGMLQMTITVGIFYTYLLGRFLAWDYLALACMIPAALLCICSMFCVESPRWHLLSGRKGQAMYDVRPRRSDALECLFQLRGARAEEECMAIEMVYVTAPLPTAHVLLAAQVNFLQQFSGINMIIFYTFNLFADAGMRIQEADCSILIATLQVFATMVAVAMMDMVTRRRLLLVSSHICVFSLIAMGAVAHVSTESEDRERDVLDRIPVLLVAFYMVGFSLGLGPVVWLLNAELVPCRGSGSLLAMVTAFNWTCAAGVTAFFEQVRDTLRLSGLGFFFSAITFIGAILVTFLLPETGRITLEELLQENLFYAVEAQPTAGRKSGKK</sequence>
<comment type="caution">
    <text evidence="1">The sequence shown here is derived from an EMBL/GenBank/DDBJ whole genome shotgun (WGS) entry which is preliminary data.</text>
</comment>
<keyword evidence="2" id="KW-1185">Reference proteome</keyword>
<dbReference type="Proteomes" id="UP000821865">
    <property type="component" value="Chromosome 4"/>
</dbReference>
<evidence type="ECO:0000313" key="1">
    <source>
        <dbReference type="EMBL" id="KAH7954444.1"/>
    </source>
</evidence>
<proteinExistence type="predicted"/>
<protein>
    <submittedName>
        <fullName evidence="1">Uncharacterized protein</fullName>
    </submittedName>
</protein>
<organism evidence="1 2">
    <name type="scientific">Dermacentor silvarum</name>
    <name type="common">Tick</name>
    <dbReference type="NCBI Taxonomy" id="543639"/>
    <lineage>
        <taxon>Eukaryota</taxon>
        <taxon>Metazoa</taxon>
        <taxon>Ecdysozoa</taxon>
        <taxon>Arthropoda</taxon>
        <taxon>Chelicerata</taxon>
        <taxon>Arachnida</taxon>
        <taxon>Acari</taxon>
        <taxon>Parasitiformes</taxon>
        <taxon>Ixodida</taxon>
        <taxon>Ixodoidea</taxon>
        <taxon>Ixodidae</taxon>
        <taxon>Rhipicephalinae</taxon>
        <taxon>Dermacentor</taxon>
    </lineage>
</organism>
<accession>A0ACB8CZA0</accession>
<dbReference type="EMBL" id="CM023473">
    <property type="protein sequence ID" value="KAH7954444.1"/>
    <property type="molecule type" value="Genomic_DNA"/>
</dbReference>
<reference evidence="1" key="1">
    <citation type="submission" date="2020-05" db="EMBL/GenBank/DDBJ databases">
        <title>Large-scale comparative analyses of tick genomes elucidate their genetic diversity and vector capacities.</title>
        <authorList>
            <person name="Jia N."/>
            <person name="Wang J."/>
            <person name="Shi W."/>
            <person name="Du L."/>
            <person name="Sun Y."/>
            <person name="Zhan W."/>
            <person name="Jiang J."/>
            <person name="Wang Q."/>
            <person name="Zhang B."/>
            <person name="Ji P."/>
            <person name="Sakyi L.B."/>
            <person name="Cui X."/>
            <person name="Yuan T."/>
            <person name="Jiang B."/>
            <person name="Yang W."/>
            <person name="Lam T.T.-Y."/>
            <person name="Chang Q."/>
            <person name="Ding S."/>
            <person name="Wang X."/>
            <person name="Zhu J."/>
            <person name="Ruan X."/>
            <person name="Zhao L."/>
            <person name="Wei J."/>
            <person name="Que T."/>
            <person name="Du C."/>
            <person name="Cheng J."/>
            <person name="Dai P."/>
            <person name="Han X."/>
            <person name="Huang E."/>
            <person name="Gao Y."/>
            <person name="Liu J."/>
            <person name="Shao H."/>
            <person name="Ye R."/>
            <person name="Li L."/>
            <person name="Wei W."/>
            <person name="Wang X."/>
            <person name="Wang C."/>
            <person name="Yang T."/>
            <person name="Huo Q."/>
            <person name="Li W."/>
            <person name="Guo W."/>
            <person name="Chen H."/>
            <person name="Zhou L."/>
            <person name="Ni X."/>
            <person name="Tian J."/>
            <person name="Zhou Y."/>
            <person name="Sheng Y."/>
            <person name="Liu T."/>
            <person name="Pan Y."/>
            <person name="Xia L."/>
            <person name="Li J."/>
            <person name="Zhao F."/>
            <person name="Cao W."/>
        </authorList>
    </citation>
    <scope>NUCLEOTIDE SEQUENCE</scope>
    <source>
        <strain evidence="1">Dsil-2018</strain>
    </source>
</reference>
<evidence type="ECO:0000313" key="2">
    <source>
        <dbReference type="Proteomes" id="UP000821865"/>
    </source>
</evidence>
<name>A0ACB8CZA0_DERSI</name>
<gene>
    <name evidence="1" type="ORF">HPB49_018618</name>
</gene>